<dbReference type="Gene3D" id="3.40.50.12780">
    <property type="entry name" value="N-terminal domain of ligase-like"/>
    <property type="match status" value="1"/>
</dbReference>
<reference evidence="1 2" key="1">
    <citation type="submission" date="2023-05" db="EMBL/GenBank/DDBJ databases">
        <title>Xanthomonas rydalmerenesis sp. nov., a novel Xanthomonas species isolated from Fragaria x ananassa.</title>
        <authorList>
            <person name="McKnight D.J.E."/>
            <person name="Wong-Bajracharya J."/>
            <person name="Okoh E.B."/>
            <person name="Snijders F."/>
            <person name="Lidbetter F."/>
            <person name="Webster J."/>
            <person name="Djordjevic S.P."/>
            <person name="Bogema D.R."/>
            <person name="Chapman T.A."/>
        </authorList>
    </citation>
    <scope>NUCLEOTIDE SEQUENCE [LARGE SCALE GENOMIC DNA]</scope>
    <source>
        <strain evidence="1 2">DAR34883</strain>
    </source>
</reference>
<gene>
    <name evidence="1" type="ORF">QN243_11695</name>
</gene>
<evidence type="ECO:0000313" key="2">
    <source>
        <dbReference type="Proteomes" id="UP001302020"/>
    </source>
</evidence>
<evidence type="ECO:0000313" key="1">
    <source>
        <dbReference type="EMBL" id="WOS39114.1"/>
    </source>
</evidence>
<dbReference type="InterPro" id="IPR053158">
    <property type="entry name" value="CapK_Type1_Caps_Biosynth"/>
</dbReference>
<dbReference type="InterPro" id="IPR042099">
    <property type="entry name" value="ANL_N_sf"/>
</dbReference>
<dbReference type="PANTHER" id="PTHR36932">
    <property type="entry name" value="CAPSULAR POLYSACCHARIDE BIOSYNTHESIS PROTEIN"/>
    <property type="match status" value="1"/>
</dbReference>
<proteinExistence type="predicted"/>
<dbReference type="RefSeq" id="WP_317843241.1">
    <property type="nucleotide sequence ID" value="NZ_CP126170.1"/>
</dbReference>
<protein>
    <submittedName>
        <fullName evidence="1">Uncharacterized protein</fullName>
    </submittedName>
</protein>
<accession>A0ABZ0JH34</accession>
<dbReference type="PANTHER" id="PTHR36932:SF1">
    <property type="entry name" value="CAPSULAR POLYSACCHARIDE BIOSYNTHESIS PROTEIN"/>
    <property type="match status" value="1"/>
</dbReference>
<sequence length="488" mass="53304">MYFVHENPVRSSFPDFQMAPGKGGVQFMRHDSDLLEASQSGSIQALHAFHGALLPGTIANALDTPFYRAHWSGCSLRHVGLDGLAELPPVEKDHIRAAGDAARNRAGVICDDVFTTGTTGNPLITVRSDREQAFIANFFARVLRDRPPGPLLRGLEFKNPYHGHLVRVPGAAHYHRVSVFDASSFEYGRTTLLRSHNDANVDARCSVLMGLERCLRAFTLDTLRTYPDGFPATALRLVVSYSQYLTQAWRRRLQETWGAPVVDRFGVSEVFGGASQCLACGWYHFEPFVIAEVIGAKSGNPISTGQGLLALTALSPFQQAQPLIRYLTGDLVEVTHTSSCRPGTTAIKPLGRARYGVPKPGGDRWLVTPASVLEAVDEVPEIERTARFAGIEQVRDPHAVGNPKFRTRWSQQGGVVAVKVEVALCDGLSERRRFDILAELRDEVLRRNNALADALQDNAATLDVDACDGIEEGDLIAQAHSGGVWSAA</sequence>
<dbReference type="Proteomes" id="UP001302020">
    <property type="component" value="Chromosome"/>
</dbReference>
<dbReference type="EMBL" id="CP126172">
    <property type="protein sequence ID" value="WOS39114.1"/>
    <property type="molecule type" value="Genomic_DNA"/>
</dbReference>
<name>A0ABZ0JH34_9XANT</name>
<organism evidence="1 2">
    <name type="scientific">Xanthomonas rydalmerensis</name>
    <dbReference type="NCBI Taxonomy" id="3046274"/>
    <lineage>
        <taxon>Bacteria</taxon>
        <taxon>Pseudomonadati</taxon>
        <taxon>Pseudomonadota</taxon>
        <taxon>Gammaproteobacteria</taxon>
        <taxon>Lysobacterales</taxon>
        <taxon>Lysobacteraceae</taxon>
        <taxon>Xanthomonas</taxon>
    </lineage>
</organism>
<keyword evidence="2" id="KW-1185">Reference proteome</keyword>
<dbReference type="SUPFAM" id="SSF56801">
    <property type="entry name" value="Acetyl-CoA synthetase-like"/>
    <property type="match status" value="1"/>
</dbReference>